<keyword evidence="1" id="KW-0812">Transmembrane</keyword>
<reference evidence="2 3" key="1">
    <citation type="submission" date="2021-06" db="EMBL/GenBank/DDBJ databases">
        <authorList>
            <person name="Palmer J.M."/>
        </authorList>
    </citation>
    <scope>NUCLEOTIDE SEQUENCE [LARGE SCALE GENOMIC DNA]</scope>
    <source>
        <strain evidence="2 3">AS_MEX2019</strain>
        <tissue evidence="2">Muscle</tissue>
    </source>
</reference>
<accession>A0ABV0XQ16</accession>
<comment type="caution">
    <text evidence="2">The sequence shown here is derived from an EMBL/GenBank/DDBJ whole genome shotgun (WGS) entry which is preliminary data.</text>
</comment>
<dbReference type="EMBL" id="JAHRIP010010155">
    <property type="protein sequence ID" value="MEQ2283518.1"/>
    <property type="molecule type" value="Genomic_DNA"/>
</dbReference>
<feature type="transmembrane region" description="Helical" evidence="1">
    <location>
        <begin position="77"/>
        <end position="100"/>
    </location>
</feature>
<sequence length="145" mass="16798">MATAEQIKQPDDNYYKFRVKDFLLNPKDLPEKEKSSRLWSDYKEETLINQDFSHTGEECQLKTIKLVLVLWFDISVLSSYVCSGVLLHSLFFVPWLIGVVSRPTLCGHIIGHRNGDFPKKICHWLFFANILEANLLFLLYSTTVA</sequence>
<keyword evidence="3" id="KW-1185">Reference proteome</keyword>
<keyword evidence="1" id="KW-0472">Membrane</keyword>
<dbReference type="Proteomes" id="UP001469553">
    <property type="component" value="Unassembled WGS sequence"/>
</dbReference>
<feature type="transmembrane region" description="Helical" evidence="1">
    <location>
        <begin position="121"/>
        <end position="140"/>
    </location>
</feature>
<evidence type="ECO:0000313" key="3">
    <source>
        <dbReference type="Proteomes" id="UP001469553"/>
    </source>
</evidence>
<protein>
    <submittedName>
        <fullName evidence="2">Uncharacterized protein</fullName>
    </submittedName>
</protein>
<name>A0ABV0XQ16_9TELE</name>
<organism evidence="2 3">
    <name type="scientific">Ameca splendens</name>
    <dbReference type="NCBI Taxonomy" id="208324"/>
    <lineage>
        <taxon>Eukaryota</taxon>
        <taxon>Metazoa</taxon>
        <taxon>Chordata</taxon>
        <taxon>Craniata</taxon>
        <taxon>Vertebrata</taxon>
        <taxon>Euteleostomi</taxon>
        <taxon>Actinopterygii</taxon>
        <taxon>Neopterygii</taxon>
        <taxon>Teleostei</taxon>
        <taxon>Neoteleostei</taxon>
        <taxon>Acanthomorphata</taxon>
        <taxon>Ovalentaria</taxon>
        <taxon>Atherinomorphae</taxon>
        <taxon>Cyprinodontiformes</taxon>
        <taxon>Goodeidae</taxon>
        <taxon>Ameca</taxon>
    </lineage>
</organism>
<evidence type="ECO:0000313" key="2">
    <source>
        <dbReference type="EMBL" id="MEQ2283518.1"/>
    </source>
</evidence>
<evidence type="ECO:0000256" key="1">
    <source>
        <dbReference type="SAM" id="Phobius"/>
    </source>
</evidence>
<proteinExistence type="predicted"/>
<gene>
    <name evidence="2" type="ORF">AMECASPLE_012131</name>
</gene>
<keyword evidence="1" id="KW-1133">Transmembrane helix</keyword>